<dbReference type="EMBL" id="LT629804">
    <property type="protein sequence ID" value="SDU78701.1"/>
    <property type="molecule type" value="Genomic_DNA"/>
</dbReference>
<gene>
    <name evidence="3" type="ORF">SAMN04489737_0580</name>
</gene>
<feature type="transmembrane region" description="Helical" evidence="1">
    <location>
        <begin position="175"/>
        <end position="194"/>
    </location>
</feature>
<feature type="transmembrane region" description="Helical" evidence="1">
    <location>
        <begin position="148"/>
        <end position="168"/>
    </location>
</feature>
<sequence length="352" mass="39732">MNIFLVALLAVTVFRARIMHQPDVESYISHAHTTRINGLFILIVFYAHVRTYIPVDPHADSWMLGLATGLGQLMVALFLFYSGFGVHESIRRKPGYVQSIPVKRFGVTWVNFACVVAIYALVGLLLGRDFTLAQVVLAFTGWTSVGNSAWYIFAILVLYALTFVVYSLVGSCPHLALAAMFAVTLAFSLLMWWAKDFSATYSYNTALCYPLGMAWSAYRAPVEEWLRGAHSWRRWLFLLVTTTAGFVVVNNYAGMHYLVFQMAALWYCAVAVLVTMVVHLDSPVLAWCGRNLFWIYVLQRLPMMVLTSAGWAEYRYVFVVVSLMVTVGLTIVMSRLMRPVLRRIVGVGKTRQ</sequence>
<accession>A0A1H2LDN3</accession>
<name>A0A1H2LDN3_9ACTO</name>
<keyword evidence="4" id="KW-1185">Reference proteome</keyword>
<protein>
    <submittedName>
        <fullName evidence="3">Acyltransferase family protein</fullName>
    </submittedName>
</protein>
<evidence type="ECO:0000313" key="4">
    <source>
        <dbReference type="Proteomes" id="UP000214355"/>
    </source>
</evidence>
<feature type="transmembrane region" description="Helical" evidence="1">
    <location>
        <begin position="316"/>
        <end position="334"/>
    </location>
</feature>
<keyword evidence="3" id="KW-0808">Transferase</keyword>
<evidence type="ECO:0000259" key="2">
    <source>
        <dbReference type="Pfam" id="PF01757"/>
    </source>
</evidence>
<dbReference type="AlphaFoldDB" id="A0A1H2LDN3"/>
<dbReference type="Proteomes" id="UP000214355">
    <property type="component" value="Chromosome I"/>
</dbReference>
<keyword evidence="1" id="KW-0812">Transmembrane</keyword>
<reference evidence="4" key="1">
    <citation type="submission" date="2016-10" db="EMBL/GenBank/DDBJ databases">
        <authorList>
            <person name="Varghese N."/>
            <person name="Submissions S."/>
        </authorList>
    </citation>
    <scope>NUCLEOTIDE SEQUENCE [LARGE SCALE GENOMIC DNA]</scope>
    <source>
        <strain evidence="4">DSM 10002</strain>
    </source>
</reference>
<feature type="transmembrane region" description="Helical" evidence="1">
    <location>
        <begin position="232"/>
        <end position="253"/>
    </location>
</feature>
<evidence type="ECO:0000313" key="3">
    <source>
        <dbReference type="EMBL" id="SDU78701.1"/>
    </source>
</evidence>
<dbReference type="GeneID" id="65344325"/>
<dbReference type="RefSeq" id="WP_091279694.1">
    <property type="nucleotide sequence ID" value="NZ_LT629804.1"/>
</dbReference>
<feature type="transmembrane region" description="Helical" evidence="1">
    <location>
        <begin position="105"/>
        <end position="128"/>
    </location>
</feature>
<feature type="transmembrane region" description="Helical" evidence="1">
    <location>
        <begin position="259"/>
        <end position="280"/>
    </location>
</feature>
<dbReference type="OrthoDB" id="3268734at2"/>
<dbReference type="GO" id="GO:0016747">
    <property type="term" value="F:acyltransferase activity, transferring groups other than amino-acyl groups"/>
    <property type="evidence" value="ECO:0007669"/>
    <property type="project" value="InterPro"/>
</dbReference>
<dbReference type="Pfam" id="PF01757">
    <property type="entry name" value="Acyl_transf_3"/>
    <property type="match status" value="1"/>
</dbReference>
<feature type="domain" description="Acyltransferase 3" evidence="2">
    <location>
        <begin position="38"/>
        <end position="334"/>
    </location>
</feature>
<organism evidence="3 4">
    <name type="scientific">Arcanobacterium phocae</name>
    <dbReference type="NCBI Taxonomy" id="131112"/>
    <lineage>
        <taxon>Bacteria</taxon>
        <taxon>Bacillati</taxon>
        <taxon>Actinomycetota</taxon>
        <taxon>Actinomycetes</taxon>
        <taxon>Actinomycetales</taxon>
        <taxon>Actinomycetaceae</taxon>
        <taxon>Arcanobacterium</taxon>
    </lineage>
</organism>
<feature type="transmembrane region" description="Helical" evidence="1">
    <location>
        <begin position="62"/>
        <end position="84"/>
    </location>
</feature>
<proteinExistence type="predicted"/>
<keyword evidence="3" id="KW-0012">Acyltransferase</keyword>
<dbReference type="InterPro" id="IPR002656">
    <property type="entry name" value="Acyl_transf_3_dom"/>
</dbReference>
<keyword evidence="1" id="KW-1133">Transmembrane helix</keyword>
<keyword evidence="1" id="KW-0472">Membrane</keyword>
<evidence type="ECO:0000256" key="1">
    <source>
        <dbReference type="SAM" id="Phobius"/>
    </source>
</evidence>